<name>A0A1C5IIG7_9ACTN</name>
<proteinExistence type="predicted"/>
<evidence type="ECO:0000313" key="2">
    <source>
        <dbReference type="EMBL" id="SCG57811.1"/>
    </source>
</evidence>
<dbReference type="AlphaFoldDB" id="A0A1C5IIG7"/>
<evidence type="ECO:0000313" key="3">
    <source>
        <dbReference type="Proteomes" id="UP000198215"/>
    </source>
</evidence>
<evidence type="ECO:0000256" key="1">
    <source>
        <dbReference type="SAM" id="MobiDB-lite"/>
    </source>
</evidence>
<organism evidence="2 3">
    <name type="scientific">Micromonospora coxensis</name>
    <dbReference type="NCBI Taxonomy" id="356852"/>
    <lineage>
        <taxon>Bacteria</taxon>
        <taxon>Bacillati</taxon>
        <taxon>Actinomycetota</taxon>
        <taxon>Actinomycetes</taxon>
        <taxon>Micromonosporales</taxon>
        <taxon>Micromonosporaceae</taxon>
        <taxon>Micromonospora</taxon>
    </lineage>
</organism>
<feature type="compositionally biased region" description="Low complexity" evidence="1">
    <location>
        <begin position="36"/>
        <end position="70"/>
    </location>
</feature>
<accession>A0A1C5IIG7</accession>
<keyword evidence="3" id="KW-1185">Reference proteome</keyword>
<dbReference type="PROSITE" id="PS51257">
    <property type="entry name" value="PROKAR_LIPOPROTEIN"/>
    <property type="match status" value="1"/>
</dbReference>
<protein>
    <submittedName>
        <fullName evidence="2">Uncharacterized protein</fullName>
    </submittedName>
</protein>
<feature type="region of interest" description="Disordered" evidence="1">
    <location>
        <begin position="36"/>
        <end position="88"/>
    </location>
</feature>
<dbReference type="EMBL" id="LT607753">
    <property type="protein sequence ID" value="SCG57811.1"/>
    <property type="molecule type" value="Genomic_DNA"/>
</dbReference>
<sequence>MREPGGDGARPNGMRSPALAIVKIVTVAGLLTGCSASDTGSPAPTPTASTGATGSATPGATAPGTPTAGPGVPGSPIPGGTATGPTDSRVVVTRTGGIAGRSDTVTVEPDGRWTATDRGGATRSGRLSPADLDRLRALTRTATTGATGGTPAIRCADAFSYRLTVPTGSVAWNDCPTGAQPPPAAAATAQLLFRATATG</sequence>
<reference evidence="3" key="1">
    <citation type="submission" date="2016-06" db="EMBL/GenBank/DDBJ databases">
        <authorList>
            <person name="Varghese N."/>
            <person name="Submissions Spin"/>
        </authorList>
    </citation>
    <scope>NUCLEOTIDE SEQUENCE [LARGE SCALE GENOMIC DNA]</scope>
    <source>
        <strain evidence="3">DSM 45161</strain>
    </source>
</reference>
<feature type="region of interest" description="Disordered" evidence="1">
    <location>
        <begin position="101"/>
        <end position="129"/>
    </location>
</feature>
<gene>
    <name evidence="2" type="ORF">GA0070614_2820</name>
</gene>
<dbReference type="Proteomes" id="UP000198215">
    <property type="component" value="Chromosome I"/>
</dbReference>